<geneLocation type="plasmid" evidence="1 2">
    <name>pAA1-1b</name>
</geneLocation>
<organism evidence="1 2">
    <name type="scientific">Thermus thermophilus</name>
    <dbReference type="NCBI Taxonomy" id="274"/>
    <lineage>
        <taxon>Bacteria</taxon>
        <taxon>Thermotogati</taxon>
        <taxon>Deinococcota</taxon>
        <taxon>Deinococci</taxon>
        <taxon>Thermales</taxon>
        <taxon>Thermaceae</taxon>
        <taxon>Thermus</taxon>
    </lineage>
</organism>
<gene>
    <name evidence="1" type="ORF">TthAA11_22490</name>
</gene>
<sequence>MLGNLNDLVPYSRQGLVRFLDTLGNFAPQGEEVSFPGEVTGELLGHLHLEEEFSQRILQKEARAGLSLRELKARVRAALKREKASRPWHREVGERLLRLDLEALPPERRERVEELLAELERVLEGA</sequence>
<dbReference type="RefSeq" id="WP_223969188.1">
    <property type="nucleotide sequence ID" value="NZ_AP024927.1"/>
</dbReference>
<evidence type="ECO:0000313" key="1">
    <source>
        <dbReference type="EMBL" id="BCZ88067.1"/>
    </source>
</evidence>
<evidence type="ECO:0000313" key="2">
    <source>
        <dbReference type="Proteomes" id="UP000825379"/>
    </source>
</evidence>
<keyword evidence="1" id="KW-0614">Plasmid</keyword>
<dbReference type="Proteomes" id="UP000825379">
    <property type="component" value="Plasmid pAA1-1b"/>
</dbReference>
<name>A0AAD1KY13_THETH</name>
<accession>A0AAD1KY13</accession>
<protein>
    <submittedName>
        <fullName evidence="1">Uncharacterized protein</fullName>
    </submittedName>
</protein>
<dbReference type="EMBL" id="AP024927">
    <property type="protein sequence ID" value="BCZ88067.1"/>
    <property type="molecule type" value="Genomic_DNA"/>
</dbReference>
<dbReference type="AlphaFoldDB" id="A0AAD1KY13"/>
<reference evidence="1" key="1">
    <citation type="submission" date="2021-07" db="EMBL/GenBank/DDBJ databases">
        <title>Complete genome sequences of four Thermus thermophilus strains isolated from Arima Hot Spring in Japan.</title>
        <authorList>
            <person name="Tomariguchi N."/>
            <person name="Ueno Y."/>
            <person name="Miyazaki K."/>
        </authorList>
    </citation>
    <scope>NUCLEOTIDE SEQUENCE</scope>
    <source>
        <strain evidence="1">AA1-1</strain>
        <plasmid evidence="1">pAA1-1b</plasmid>
    </source>
</reference>
<proteinExistence type="predicted"/>